<keyword evidence="2" id="KW-0812">Transmembrane</keyword>
<dbReference type="RefSeq" id="WP_022935906.1">
    <property type="nucleotide sequence ID" value="NZ_LR214940.1"/>
</dbReference>
<dbReference type="AlphaFoldDB" id="A0A448ZV58"/>
<reference evidence="3 4" key="1">
    <citation type="submission" date="2019-01" db="EMBL/GenBank/DDBJ databases">
        <authorList>
            <consortium name="Pathogen Informatics"/>
        </authorList>
    </citation>
    <scope>NUCLEOTIDE SEQUENCE [LARGE SCALE GENOMIC DNA]</scope>
    <source>
        <strain evidence="3 4">NCTC10112</strain>
    </source>
</reference>
<sequence>MKLDNNNNENNNNKSNESKVTSTNKHNLSFDEILKKAKRKKILLWTTTPILIGGSLAGTIYFVYKNNISYEKESISLKQFEKICNNVELYSAWDVAQNASEIIDSYNFSKQNKLFDINDFINLYIKNNIDFNTGKKILLNYLDLELSKDKNENELDITFEITLNKNFIKGELDAKKNKKYYKKITKTVVINEYAENFNTEEFKKLWSEKYDAEIKAILRKRAPGEEITDQNGTKWFASETFRKEVWDWILKIFKEAKIFPDIYPEDKYDIFPYIPEFYENEKSGLNNEIINPYPNPDSTNPDILNKYKLNEYAYVNWNNKKNLNYLTIDYIYHSKTSITKSKPRRIILTIVGI</sequence>
<keyword evidence="4" id="KW-1185">Reference proteome</keyword>
<evidence type="ECO:0000256" key="2">
    <source>
        <dbReference type="SAM" id="Phobius"/>
    </source>
</evidence>
<dbReference type="OrthoDB" id="396847at2"/>
<protein>
    <submittedName>
        <fullName evidence="3">Uncharacterized protein</fullName>
    </submittedName>
</protein>
<accession>A0A448ZV58</accession>
<feature type="region of interest" description="Disordered" evidence="1">
    <location>
        <begin position="1"/>
        <end position="23"/>
    </location>
</feature>
<evidence type="ECO:0000313" key="4">
    <source>
        <dbReference type="Proteomes" id="UP000290482"/>
    </source>
</evidence>
<keyword evidence="2" id="KW-0472">Membrane</keyword>
<evidence type="ECO:0000256" key="1">
    <source>
        <dbReference type="SAM" id="MobiDB-lite"/>
    </source>
</evidence>
<proteinExistence type="predicted"/>
<feature type="compositionally biased region" description="Low complexity" evidence="1">
    <location>
        <begin position="1"/>
        <end position="19"/>
    </location>
</feature>
<dbReference type="Proteomes" id="UP000290482">
    <property type="component" value="Chromosome"/>
</dbReference>
<evidence type="ECO:0000313" key="3">
    <source>
        <dbReference type="EMBL" id="VEU55155.1"/>
    </source>
</evidence>
<keyword evidence="2" id="KW-1133">Transmembrane helix</keyword>
<name>A0A448ZV58_METOS</name>
<feature type="transmembrane region" description="Helical" evidence="2">
    <location>
        <begin position="42"/>
        <end position="64"/>
    </location>
</feature>
<gene>
    <name evidence="3" type="ORF">NCTC10112_00033</name>
</gene>
<dbReference type="EMBL" id="LR214940">
    <property type="protein sequence ID" value="VEU55155.1"/>
    <property type="molecule type" value="Genomic_DNA"/>
</dbReference>
<dbReference type="KEGG" id="mob:NCTC10112_00033"/>
<organism evidence="3 4">
    <name type="scientific">Metamycoplasma orale</name>
    <name type="common">Mycoplasma orale</name>
    <dbReference type="NCBI Taxonomy" id="2121"/>
    <lineage>
        <taxon>Bacteria</taxon>
        <taxon>Bacillati</taxon>
        <taxon>Mycoplasmatota</taxon>
        <taxon>Mycoplasmoidales</taxon>
        <taxon>Metamycoplasmataceae</taxon>
        <taxon>Metamycoplasma</taxon>
    </lineage>
</organism>